<accession>A0ABU1GNK2</accession>
<reference evidence="2 3" key="1">
    <citation type="submission" date="2023-04" db="EMBL/GenBank/DDBJ databases">
        <title>A long-awaited taxogenomic arrangement of the family Halomonadaceae.</title>
        <authorList>
            <person name="De La Haba R."/>
            <person name="Chuvochina M."/>
            <person name="Wittouck S."/>
            <person name="Arahal D.R."/>
            <person name="Sanchez-Porro C."/>
            <person name="Hugenholtz P."/>
            <person name="Ventosa A."/>
        </authorList>
    </citation>
    <scope>NUCLEOTIDE SEQUENCE [LARGE SCALE GENOMIC DNA]</scope>
    <source>
        <strain evidence="2 3">DSM 17332</strain>
    </source>
</reference>
<sequence length="398" mass="41640">MSRASIFDRLSERPEPASAAQAPAARRHDFRTDRLRLVDGLALTPAGLVAAGEVPAPARLAQSRELHGPDGFRLLVQAVPEVVPEPAPGLDAKAQRLQALLQGVLVDALMLLDALPEGEGFDIVLSAPLRTAAAEVVTDGLRRAVAATELARGLGELRHLAAGQDPHAALAAPDGQGHVLWLVVDSLLNLEDIAALHRRDRLALPTRQAGLYPGEAAVALLMQRVPEGGEGGEDEPGASAPGWWLDAAIRREHPGRSTLGAAARQRLVAELLAQAWPAGEGGEDDPPAFLVVDSLGLPGRTQELVGPLLARWPALDIIEQGLGVDTWGGWPGEALTALQLALARAALAPGESALLLGLAEETGTRALTLRACDEAATDDAPATTDDHPATPPADRRRS</sequence>
<evidence type="ECO:0000313" key="2">
    <source>
        <dbReference type="EMBL" id="MDR5893602.1"/>
    </source>
</evidence>
<comment type="caution">
    <text evidence="2">The sequence shown here is derived from an EMBL/GenBank/DDBJ whole genome shotgun (WGS) entry which is preliminary data.</text>
</comment>
<dbReference type="RefSeq" id="WP_309637173.1">
    <property type="nucleotide sequence ID" value="NZ_JARWAL010000011.1"/>
</dbReference>
<keyword evidence="3" id="KW-1185">Reference proteome</keyword>
<evidence type="ECO:0000256" key="1">
    <source>
        <dbReference type="SAM" id="MobiDB-lite"/>
    </source>
</evidence>
<organism evidence="2 3">
    <name type="scientific">Halomonas mongoliensis</name>
    <dbReference type="NCBI Taxonomy" id="321265"/>
    <lineage>
        <taxon>Bacteria</taxon>
        <taxon>Pseudomonadati</taxon>
        <taxon>Pseudomonadota</taxon>
        <taxon>Gammaproteobacteria</taxon>
        <taxon>Oceanospirillales</taxon>
        <taxon>Halomonadaceae</taxon>
        <taxon>Halomonas</taxon>
    </lineage>
</organism>
<feature type="region of interest" description="Disordered" evidence="1">
    <location>
        <begin position="1"/>
        <end position="27"/>
    </location>
</feature>
<evidence type="ECO:0000313" key="3">
    <source>
        <dbReference type="Proteomes" id="UP001252270"/>
    </source>
</evidence>
<protein>
    <submittedName>
        <fullName evidence="2">Uncharacterized protein</fullName>
    </submittedName>
</protein>
<feature type="compositionally biased region" description="Basic and acidic residues" evidence="1">
    <location>
        <begin position="384"/>
        <end position="398"/>
    </location>
</feature>
<name>A0ABU1GNK2_9GAMM</name>
<dbReference type="Proteomes" id="UP001252270">
    <property type="component" value="Unassembled WGS sequence"/>
</dbReference>
<gene>
    <name evidence="2" type="ORF">QC820_12355</name>
</gene>
<feature type="region of interest" description="Disordered" evidence="1">
    <location>
        <begin position="375"/>
        <end position="398"/>
    </location>
</feature>
<dbReference type="EMBL" id="JARWAL010000011">
    <property type="protein sequence ID" value="MDR5893602.1"/>
    <property type="molecule type" value="Genomic_DNA"/>
</dbReference>
<proteinExistence type="predicted"/>